<dbReference type="EMBL" id="JAAITS010000020">
    <property type="protein sequence ID" value="NSG85474.1"/>
    <property type="molecule type" value="Genomic_DNA"/>
</dbReference>
<evidence type="ECO:0000256" key="4">
    <source>
        <dbReference type="SAM" id="SignalP"/>
    </source>
</evidence>
<dbReference type="Pfam" id="PF13379">
    <property type="entry name" value="NMT1_2"/>
    <property type="match status" value="1"/>
</dbReference>
<dbReference type="SUPFAM" id="SSF53850">
    <property type="entry name" value="Periplasmic binding protein-like II"/>
    <property type="match status" value="1"/>
</dbReference>
<comment type="caution">
    <text evidence="5">The sequence shown here is derived from an EMBL/GenBank/DDBJ whole genome shotgun (WGS) entry which is preliminary data.</text>
</comment>
<name>A0ABX2H5S4_9FIRM</name>
<evidence type="ECO:0000256" key="2">
    <source>
        <dbReference type="ARBA" id="ARBA00010742"/>
    </source>
</evidence>
<evidence type="ECO:0000256" key="3">
    <source>
        <dbReference type="ARBA" id="ARBA00022729"/>
    </source>
</evidence>
<keyword evidence="6" id="KW-1185">Reference proteome</keyword>
<dbReference type="Gene3D" id="3.40.190.10">
    <property type="entry name" value="Periplasmic binding protein-like II"/>
    <property type="match status" value="2"/>
</dbReference>
<dbReference type="PANTHER" id="PTHR30024">
    <property type="entry name" value="ALIPHATIC SULFONATES-BINDING PROTEIN-RELATED"/>
    <property type="match status" value="1"/>
</dbReference>
<reference evidence="5 6" key="1">
    <citation type="journal article" date="2020" name="Cell Host Microbe">
        <title>Functional and Genomic Variation between Human-Derived Isolates of Lachnospiraceae Reveals Inter- and Intra-Species Diversity.</title>
        <authorList>
            <person name="Sorbara M.T."/>
            <person name="Littmann E.R."/>
            <person name="Fontana E."/>
            <person name="Moody T.U."/>
            <person name="Kohout C.E."/>
            <person name="Gjonbalaj M."/>
            <person name="Eaton V."/>
            <person name="Seok R."/>
            <person name="Leiner I.M."/>
            <person name="Pamer E.G."/>
        </authorList>
    </citation>
    <scope>NUCLEOTIDE SEQUENCE [LARGE SCALE GENOMIC DNA]</scope>
    <source>
        <strain evidence="5 6">MSK.17.74</strain>
    </source>
</reference>
<accession>A0ABX2H5S4</accession>
<feature type="chain" id="PRO_5045303436" evidence="4">
    <location>
        <begin position="22"/>
        <end position="359"/>
    </location>
</feature>
<dbReference type="Proteomes" id="UP001644719">
    <property type="component" value="Unassembled WGS sequence"/>
</dbReference>
<evidence type="ECO:0000313" key="6">
    <source>
        <dbReference type="Proteomes" id="UP001644719"/>
    </source>
</evidence>
<evidence type="ECO:0000313" key="5">
    <source>
        <dbReference type="EMBL" id="NSG85474.1"/>
    </source>
</evidence>
<proteinExistence type="inferred from homology"/>
<comment type="similarity">
    <text evidence="2">Belongs to the bacterial solute-binding protein SsuA/TauA family.</text>
</comment>
<protein>
    <submittedName>
        <fullName evidence="5">ABC transporter substrate-binding protein</fullName>
    </submittedName>
</protein>
<evidence type="ECO:0000256" key="1">
    <source>
        <dbReference type="ARBA" id="ARBA00004418"/>
    </source>
</evidence>
<organism evidence="5 6">
    <name type="scientific">Blautia faecis</name>
    <dbReference type="NCBI Taxonomy" id="871665"/>
    <lineage>
        <taxon>Bacteria</taxon>
        <taxon>Bacillati</taxon>
        <taxon>Bacillota</taxon>
        <taxon>Clostridia</taxon>
        <taxon>Lachnospirales</taxon>
        <taxon>Lachnospiraceae</taxon>
        <taxon>Blautia</taxon>
    </lineage>
</organism>
<comment type="subcellular location">
    <subcellularLocation>
        <location evidence="1">Periplasm</location>
    </subcellularLocation>
</comment>
<keyword evidence="3 4" id="KW-0732">Signal</keyword>
<dbReference type="RefSeq" id="WP_148461588.1">
    <property type="nucleotide sequence ID" value="NZ_JAAITS010000020.1"/>
</dbReference>
<feature type="signal peptide" evidence="4">
    <location>
        <begin position="1"/>
        <end position="21"/>
    </location>
</feature>
<gene>
    <name evidence="5" type="ORF">G5B17_08500</name>
</gene>
<dbReference type="PANTHER" id="PTHR30024:SF47">
    <property type="entry name" value="TAURINE-BINDING PERIPLASMIC PROTEIN"/>
    <property type="match status" value="1"/>
</dbReference>
<sequence>MNKTAKKVVATILTTVMTVGAATVVSADDLSITLSHQPYSHALPSYIGEEEGIFEENGLNTEILWFSSGNTQNEALGANEWDAGACGTPPAIAAGIAYNAKIVGFSVDDTVSVDYWVRADSDIAAISGEVEGYPDILGNADTWKGKTILCPTQTSAHYMLIATLSAMGLTQNDVSIVHMDVPSAYTAFKAGQGDIVALWDPQSYQAEEEGWVKASSGEASGETMPTVLVASEQAIEENWDAVYAWVKNYYEISGKYKDDIDTQSEYLLQMQLDNGIDTDEELARRFVEDRPLPTLEENVEYFKGEAGNTKADEVVNKIVQFFIDQGTYTDDDMTTLKENGFVDGEFIRAIAEEKGISME</sequence>